<reference evidence="1 2" key="1">
    <citation type="submission" date="2022-10" db="EMBL/GenBank/DDBJ databases">
        <title>The complete genomes of actinobacterial strains from the NBC collection.</title>
        <authorList>
            <person name="Joergensen T.S."/>
            <person name="Alvarez Arevalo M."/>
            <person name="Sterndorff E.B."/>
            <person name="Faurdal D."/>
            <person name="Vuksanovic O."/>
            <person name="Mourched A.-S."/>
            <person name="Charusanti P."/>
            <person name="Shaw S."/>
            <person name="Blin K."/>
            <person name="Weber T."/>
        </authorList>
    </citation>
    <scope>NUCLEOTIDE SEQUENCE [LARGE SCALE GENOMIC DNA]</scope>
    <source>
        <strain evidence="1 2">NBC_01413</strain>
    </source>
</reference>
<accession>A0ABZ1MZX9</accession>
<dbReference type="SUPFAM" id="SSF54427">
    <property type="entry name" value="NTF2-like"/>
    <property type="match status" value="1"/>
</dbReference>
<dbReference type="EMBL" id="CP109527">
    <property type="protein sequence ID" value="WTY33250.1"/>
    <property type="molecule type" value="Genomic_DNA"/>
</dbReference>
<gene>
    <name evidence="1" type="ORF">OG308_18035</name>
</gene>
<dbReference type="Gene3D" id="3.10.450.50">
    <property type="match status" value="1"/>
</dbReference>
<evidence type="ECO:0000313" key="1">
    <source>
        <dbReference type="EMBL" id="WTY33250.1"/>
    </source>
</evidence>
<dbReference type="Proteomes" id="UP001621418">
    <property type="component" value="Chromosome"/>
</dbReference>
<dbReference type="GeneID" id="91376076"/>
<dbReference type="RefSeq" id="WP_328662034.1">
    <property type="nucleotide sequence ID" value="NZ_CP108014.1"/>
</dbReference>
<evidence type="ECO:0000313" key="2">
    <source>
        <dbReference type="Proteomes" id="UP001621418"/>
    </source>
</evidence>
<dbReference type="InterPro" id="IPR032710">
    <property type="entry name" value="NTF2-like_dom_sf"/>
</dbReference>
<keyword evidence="2" id="KW-1185">Reference proteome</keyword>
<organism evidence="1 2">
    <name type="scientific">Nocardia salmonicida</name>
    <dbReference type="NCBI Taxonomy" id="53431"/>
    <lineage>
        <taxon>Bacteria</taxon>
        <taxon>Bacillati</taxon>
        <taxon>Actinomycetota</taxon>
        <taxon>Actinomycetes</taxon>
        <taxon>Mycobacteriales</taxon>
        <taxon>Nocardiaceae</taxon>
        <taxon>Nocardia</taxon>
    </lineage>
</organism>
<protein>
    <submittedName>
        <fullName evidence="1">Nuclear transport factor 2 family protein</fullName>
    </submittedName>
</protein>
<proteinExistence type="predicted"/>
<name>A0ABZ1MZX9_9NOCA</name>
<sequence length="253" mass="29055">MFTEEQFQLSLRQPRLTQPIPTVLTNRAEPVEVLDEAALTAMTQTWFDEYEKKIEFYADHGLDIAWTLDWAKKYWWSWQTRDMSHNHELYTHDLRYKDVTTLGATMVGLDEFVAYNFAFFDAIPDWRYDPIPGQCYIDLSPDGEVRMVVRYYGSGHIVGPLKLHPYGADAPAIPGNGAFIQCTAVDRYHFNAEHLMYEGETLYDLLDGVQLAGIVPGPSTTAFKWLMRGAGLATRTITRLRPPVTRHRSTSIR</sequence>